<dbReference type="EC" id="3.4.24.-" evidence="2"/>
<organism evidence="4 5">
    <name type="scientific">Cloeon dipterum</name>
    <dbReference type="NCBI Taxonomy" id="197152"/>
    <lineage>
        <taxon>Eukaryota</taxon>
        <taxon>Metazoa</taxon>
        <taxon>Ecdysozoa</taxon>
        <taxon>Arthropoda</taxon>
        <taxon>Hexapoda</taxon>
        <taxon>Insecta</taxon>
        <taxon>Pterygota</taxon>
        <taxon>Palaeoptera</taxon>
        <taxon>Ephemeroptera</taxon>
        <taxon>Pisciforma</taxon>
        <taxon>Baetidae</taxon>
        <taxon>Cloeon</taxon>
    </lineage>
</organism>
<keyword evidence="1 2" id="KW-0645">Protease</keyword>
<name>A0A8S1DUS5_9INSE</name>
<dbReference type="GO" id="GO:0004222">
    <property type="term" value="F:metalloendopeptidase activity"/>
    <property type="evidence" value="ECO:0007669"/>
    <property type="project" value="UniProtKB-UniRule"/>
</dbReference>
<sequence>MCHQASSTVQYNTECDEAQAWARSKVHMAMAQISALTCVRFEPAQTFNTDFLAITSAEDGCWSYVGKIGGRQALNLGNGCISAPVAVHEIIHALGFGHEQSRPDRDKYISFKDEATALNYDKDTVFFVTGFPYDFASAMHYGANGEMFPRDPAVKSLGAGPNSKNTLLSGIDAAKINTLYGCDCP</sequence>
<dbReference type="SUPFAM" id="SSF55486">
    <property type="entry name" value="Metalloproteases ('zincins'), catalytic domain"/>
    <property type="match status" value="1"/>
</dbReference>
<comment type="cofactor">
    <cofactor evidence="1 2">
        <name>Zn(2+)</name>
        <dbReference type="ChEBI" id="CHEBI:29105"/>
    </cofactor>
    <text evidence="1 2">Binds 1 zinc ion per subunit.</text>
</comment>
<dbReference type="GO" id="GO:0006508">
    <property type="term" value="P:proteolysis"/>
    <property type="evidence" value="ECO:0007669"/>
    <property type="project" value="UniProtKB-KW"/>
</dbReference>
<comment type="caution">
    <text evidence="1">Lacks conserved residue(s) required for the propagation of feature annotation.</text>
</comment>
<evidence type="ECO:0000313" key="5">
    <source>
        <dbReference type="Proteomes" id="UP000494165"/>
    </source>
</evidence>
<feature type="binding site" evidence="1">
    <location>
        <position position="88"/>
    </location>
    <ligand>
        <name>Zn(2+)</name>
        <dbReference type="ChEBI" id="CHEBI:29105"/>
        <note>catalytic</note>
    </ligand>
</feature>
<dbReference type="PANTHER" id="PTHR10127:SF897">
    <property type="entry name" value="ZINC METALLOPROTEINASE NAS-15"/>
    <property type="match status" value="1"/>
</dbReference>
<gene>
    <name evidence="4" type="ORF">CLODIP_2_CD09679</name>
</gene>
<evidence type="ECO:0000256" key="2">
    <source>
        <dbReference type="RuleBase" id="RU361183"/>
    </source>
</evidence>
<dbReference type="Pfam" id="PF01400">
    <property type="entry name" value="Astacin"/>
    <property type="match status" value="1"/>
</dbReference>
<proteinExistence type="predicted"/>
<evidence type="ECO:0000259" key="3">
    <source>
        <dbReference type="PROSITE" id="PS51864"/>
    </source>
</evidence>
<keyword evidence="5" id="KW-1185">Reference proteome</keyword>
<feature type="active site" evidence="1">
    <location>
        <position position="89"/>
    </location>
</feature>
<protein>
    <recommendedName>
        <fullName evidence="2">Metalloendopeptidase</fullName>
        <ecNumber evidence="2">3.4.24.-</ecNumber>
    </recommendedName>
</protein>
<accession>A0A8S1DUS5</accession>
<dbReference type="GO" id="GO:0008270">
    <property type="term" value="F:zinc ion binding"/>
    <property type="evidence" value="ECO:0007669"/>
    <property type="project" value="UniProtKB-UniRule"/>
</dbReference>
<dbReference type="Proteomes" id="UP000494165">
    <property type="component" value="Unassembled WGS sequence"/>
</dbReference>
<dbReference type="InterPro" id="IPR001506">
    <property type="entry name" value="Peptidase_M12A"/>
</dbReference>
<dbReference type="PANTHER" id="PTHR10127">
    <property type="entry name" value="DISCOIDIN, CUB, EGF, LAMININ , AND ZINC METALLOPROTEASE DOMAIN CONTAINING"/>
    <property type="match status" value="1"/>
</dbReference>
<reference evidence="4 5" key="1">
    <citation type="submission" date="2020-04" db="EMBL/GenBank/DDBJ databases">
        <authorList>
            <person name="Alioto T."/>
            <person name="Alioto T."/>
            <person name="Gomez Garrido J."/>
        </authorList>
    </citation>
    <scope>NUCLEOTIDE SEQUENCE [LARGE SCALE GENOMIC DNA]</scope>
</reference>
<evidence type="ECO:0000313" key="4">
    <source>
        <dbReference type="EMBL" id="CAB3384744.1"/>
    </source>
</evidence>
<dbReference type="PROSITE" id="PS51864">
    <property type="entry name" value="ASTACIN"/>
    <property type="match status" value="1"/>
</dbReference>
<evidence type="ECO:0000256" key="1">
    <source>
        <dbReference type="PROSITE-ProRule" id="PRU01211"/>
    </source>
</evidence>
<comment type="caution">
    <text evidence="4">The sequence shown here is derived from an EMBL/GenBank/DDBJ whole genome shotgun (WGS) entry which is preliminary data.</text>
</comment>
<dbReference type="Gene3D" id="3.40.390.10">
    <property type="entry name" value="Collagenase (Catalytic Domain)"/>
    <property type="match status" value="1"/>
</dbReference>
<feature type="binding site" evidence="1">
    <location>
        <position position="92"/>
    </location>
    <ligand>
        <name>Zn(2+)</name>
        <dbReference type="ChEBI" id="CHEBI:29105"/>
        <note>catalytic</note>
    </ligand>
</feature>
<dbReference type="InterPro" id="IPR006026">
    <property type="entry name" value="Peptidase_Metallo"/>
</dbReference>
<feature type="domain" description="Peptidase M12A" evidence="3">
    <location>
        <begin position="1"/>
        <end position="185"/>
    </location>
</feature>
<keyword evidence="1 2" id="KW-0378">Hydrolase</keyword>
<dbReference type="PRINTS" id="PR00480">
    <property type="entry name" value="ASTACIN"/>
</dbReference>
<keyword evidence="1 2" id="KW-0482">Metalloprotease</keyword>
<dbReference type="EMBL" id="CADEPI010000370">
    <property type="protein sequence ID" value="CAB3384744.1"/>
    <property type="molecule type" value="Genomic_DNA"/>
</dbReference>
<feature type="binding site" evidence="1">
    <location>
        <position position="98"/>
    </location>
    <ligand>
        <name>Zn(2+)</name>
        <dbReference type="ChEBI" id="CHEBI:29105"/>
        <note>catalytic</note>
    </ligand>
</feature>
<keyword evidence="1 2" id="KW-0862">Zinc</keyword>
<dbReference type="SMART" id="SM00235">
    <property type="entry name" value="ZnMc"/>
    <property type="match status" value="1"/>
</dbReference>
<dbReference type="AlphaFoldDB" id="A0A8S1DUS5"/>
<keyword evidence="1 2" id="KW-0479">Metal-binding</keyword>
<dbReference type="InterPro" id="IPR024079">
    <property type="entry name" value="MetalloPept_cat_dom_sf"/>
</dbReference>
<dbReference type="OrthoDB" id="291007at2759"/>